<accession>A0A382Z4A9</accession>
<name>A0A382Z4A9_9ZZZZ</name>
<sequence>NICMQWNFFREPMHLVLFKIVIKHPRMIKWFVITS</sequence>
<gene>
    <name evidence="1" type="ORF">METZ01_LOCUS442779</name>
</gene>
<protein>
    <submittedName>
        <fullName evidence="1">Uncharacterized protein</fullName>
    </submittedName>
</protein>
<dbReference type="AlphaFoldDB" id="A0A382Z4A9"/>
<feature type="non-terminal residue" evidence="1">
    <location>
        <position position="1"/>
    </location>
</feature>
<feature type="non-terminal residue" evidence="1">
    <location>
        <position position="35"/>
    </location>
</feature>
<reference evidence="1" key="1">
    <citation type="submission" date="2018-05" db="EMBL/GenBank/DDBJ databases">
        <authorList>
            <person name="Lanie J.A."/>
            <person name="Ng W.-L."/>
            <person name="Kazmierczak K.M."/>
            <person name="Andrzejewski T.M."/>
            <person name="Davidsen T.M."/>
            <person name="Wayne K.J."/>
            <person name="Tettelin H."/>
            <person name="Glass J.I."/>
            <person name="Rusch D."/>
            <person name="Podicherti R."/>
            <person name="Tsui H.-C.T."/>
            <person name="Winkler M.E."/>
        </authorList>
    </citation>
    <scope>NUCLEOTIDE SEQUENCE</scope>
</reference>
<dbReference type="EMBL" id="UINC01180628">
    <property type="protein sequence ID" value="SVD89925.1"/>
    <property type="molecule type" value="Genomic_DNA"/>
</dbReference>
<organism evidence="1">
    <name type="scientific">marine metagenome</name>
    <dbReference type="NCBI Taxonomy" id="408172"/>
    <lineage>
        <taxon>unclassified sequences</taxon>
        <taxon>metagenomes</taxon>
        <taxon>ecological metagenomes</taxon>
    </lineage>
</organism>
<proteinExistence type="predicted"/>
<evidence type="ECO:0000313" key="1">
    <source>
        <dbReference type="EMBL" id="SVD89925.1"/>
    </source>
</evidence>